<evidence type="ECO:0000313" key="4">
    <source>
        <dbReference type="RefSeq" id="XP_020106076.1"/>
    </source>
</evidence>
<dbReference type="Pfam" id="PF13889">
    <property type="entry name" value="Chromosome_seg"/>
    <property type="match status" value="1"/>
</dbReference>
<dbReference type="PANTHER" id="PTHR13199">
    <property type="entry name" value="GH03947P"/>
    <property type="match status" value="1"/>
</dbReference>
<dbReference type="GeneID" id="109722424"/>
<evidence type="ECO:0000259" key="2">
    <source>
        <dbReference type="SMART" id="SM01177"/>
    </source>
</evidence>
<reference evidence="4" key="2">
    <citation type="submission" date="2025-08" db="UniProtKB">
        <authorList>
            <consortium name="RefSeq"/>
        </authorList>
    </citation>
    <scope>IDENTIFICATION</scope>
    <source>
        <tissue evidence="4">Leaf</tissue>
    </source>
</reference>
<protein>
    <submittedName>
        <fullName evidence="4">Uncharacterized protein LOC109722424</fullName>
    </submittedName>
</protein>
<dbReference type="InterPro" id="IPR025261">
    <property type="entry name" value="Atos-like_cons_dom"/>
</dbReference>
<dbReference type="Gramene" id="Aco015082.1.mrna1">
    <property type="protein sequence ID" value="Aco015082.1.mrna1"/>
    <property type="gene ID" value="Aco015082.1.path1"/>
</dbReference>
<proteinExistence type="predicted"/>
<feature type="domain" description="Atos-like conserved" evidence="2">
    <location>
        <begin position="326"/>
        <end position="385"/>
    </location>
</feature>
<dbReference type="AlphaFoldDB" id="A0A6P5GBT5"/>
<evidence type="ECO:0000256" key="1">
    <source>
        <dbReference type="SAM" id="MobiDB-lite"/>
    </source>
</evidence>
<sequence>MGLPQMLPNIVDEVPTAIGNFSPSPRFSDVSSCDLDQLRGKSSSISGCERSALIQVPNGTDGPFHNRGFSCGDTSFQELEIDSNDNGCFGFFLKIGKNSESAQLQVMGSESANPSLVISTSRTSSDPSSPQARKRLLSPLSRLINKQFHSDFLGLSSGDAQIGSYDLKESMLGSKGYKRPNIGSFDSRDRFLSTCSSWIDQRVDNNDPLLEKKEPFLYNYRSPSPVSLSPLGPKCARRMKITGTCRAIARGIKSDFSVLNDDKGSNARSRNEIIFPLDQEDDFRTSDVVEDNSMLDDELFPYTPQSSSNWKKHVKSSKLLHVRRSLVGSFEESLLSGRFSCGKVNQKIDGFLAVLNVNGGDFSPPSKKIPFTVASIDGDSSLLYYASIDLGRSWPLNKSKRPKLRRSLSSNDSHEAKSRLRIPVKGRIQLVLSNPEMTPLHTFFCRYDLSDMPVGTKTFMRQKITLSSSGPISNHGRVRSNSPNRSVHGDRHTKPAECCVHSDLGCKSHSGLIINSTCSSKIDTCRSSQMDSCRSTHNFLEVDSSDSSSSGVLRYALHLRFLSPSSRKTSKSIQRCRSDPFSVPHSENTEAKGERRYYLYNDLRVVFPQRHADADEGKLCVEHHYPADPKYFDIAD</sequence>
<feature type="compositionally biased region" description="Low complexity" evidence="1">
    <location>
        <begin position="119"/>
        <end position="130"/>
    </location>
</feature>
<feature type="region of interest" description="Disordered" evidence="1">
    <location>
        <begin position="115"/>
        <end position="134"/>
    </location>
</feature>
<reference evidence="3" key="1">
    <citation type="journal article" date="2015" name="Nat. Genet.">
        <title>The pineapple genome and the evolution of CAM photosynthesis.</title>
        <authorList>
            <person name="Ming R."/>
            <person name="VanBuren R."/>
            <person name="Wai C.M."/>
            <person name="Tang H."/>
            <person name="Schatz M.C."/>
            <person name="Bowers J.E."/>
            <person name="Lyons E."/>
            <person name="Wang M.L."/>
            <person name="Chen J."/>
            <person name="Biggers E."/>
            <person name="Zhang J."/>
            <person name="Huang L."/>
            <person name="Zhang L."/>
            <person name="Miao W."/>
            <person name="Zhang J."/>
            <person name="Ye Z."/>
            <person name="Miao C."/>
            <person name="Lin Z."/>
            <person name="Wang H."/>
            <person name="Zhou H."/>
            <person name="Yim W.C."/>
            <person name="Priest H.D."/>
            <person name="Zheng C."/>
            <person name="Woodhouse M."/>
            <person name="Edger P.P."/>
            <person name="Guyot R."/>
            <person name="Guo H.B."/>
            <person name="Guo H."/>
            <person name="Zheng G."/>
            <person name="Singh R."/>
            <person name="Sharma A."/>
            <person name="Min X."/>
            <person name="Zheng Y."/>
            <person name="Lee H."/>
            <person name="Gurtowski J."/>
            <person name="Sedlazeck F.J."/>
            <person name="Harkess A."/>
            <person name="McKain M.R."/>
            <person name="Liao Z."/>
            <person name="Fang J."/>
            <person name="Liu J."/>
            <person name="Zhang X."/>
            <person name="Zhang Q."/>
            <person name="Hu W."/>
            <person name="Qin Y."/>
            <person name="Wang K."/>
            <person name="Chen L.Y."/>
            <person name="Shirley N."/>
            <person name="Lin Y.R."/>
            <person name="Liu L.Y."/>
            <person name="Hernandez A.G."/>
            <person name="Wright C.L."/>
            <person name="Bulone V."/>
            <person name="Tuskan G.A."/>
            <person name="Heath K."/>
            <person name="Zee F."/>
            <person name="Moore P.H."/>
            <person name="Sunkar R."/>
            <person name="Leebens-Mack J.H."/>
            <person name="Mockler T."/>
            <person name="Bennetzen J.L."/>
            <person name="Freeling M."/>
            <person name="Sankoff D."/>
            <person name="Paterson A.H."/>
            <person name="Zhu X."/>
            <person name="Yang X."/>
            <person name="Smith J.A."/>
            <person name="Cushman J.C."/>
            <person name="Paull R.E."/>
            <person name="Yu Q."/>
        </authorList>
    </citation>
    <scope>NUCLEOTIDE SEQUENCE [LARGE SCALE GENOMIC DNA]</scope>
    <source>
        <strain evidence="3">cv. F153</strain>
    </source>
</reference>
<name>A0A6P5GBT5_ANACO</name>
<gene>
    <name evidence="4" type="primary">LOC109722424</name>
</gene>
<dbReference type="Proteomes" id="UP000515123">
    <property type="component" value="Linkage group 1"/>
</dbReference>
<accession>A0A6P5GBT5</accession>
<dbReference type="InterPro" id="IPR051506">
    <property type="entry name" value="ATOS_Transcription_Regulators"/>
</dbReference>
<dbReference type="SMART" id="SM01177">
    <property type="entry name" value="DUF4210"/>
    <property type="match status" value="1"/>
</dbReference>
<dbReference type="RefSeq" id="XP_020106076.1">
    <property type="nucleotide sequence ID" value="XM_020250487.1"/>
</dbReference>
<evidence type="ECO:0000313" key="3">
    <source>
        <dbReference type="Proteomes" id="UP000515123"/>
    </source>
</evidence>
<organism evidence="3 4">
    <name type="scientific">Ananas comosus</name>
    <name type="common">Pineapple</name>
    <name type="synonym">Ananas ananas</name>
    <dbReference type="NCBI Taxonomy" id="4615"/>
    <lineage>
        <taxon>Eukaryota</taxon>
        <taxon>Viridiplantae</taxon>
        <taxon>Streptophyta</taxon>
        <taxon>Embryophyta</taxon>
        <taxon>Tracheophyta</taxon>
        <taxon>Spermatophyta</taxon>
        <taxon>Magnoliopsida</taxon>
        <taxon>Liliopsida</taxon>
        <taxon>Poales</taxon>
        <taxon>Bromeliaceae</taxon>
        <taxon>Bromelioideae</taxon>
        <taxon>Ananas</taxon>
    </lineage>
</organism>
<feature type="region of interest" description="Disordered" evidence="1">
    <location>
        <begin position="470"/>
        <end position="490"/>
    </location>
</feature>
<dbReference type="InterPro" id="IPR033473">
    <property type="entry name" value="Atos-like_C"/>
</dbReference>
<dbReference type="PANTHER" id="PTHR13199:SF11">
    <property type="entry name" value="PROTEIN ATOSSA"/>
    <property type="match status" value="1"/>
</dbReference>
<dbReference type="OrthoDB" id="8625101at2759"/>
<keyword evidence="3" id="KW-1185">Reference proteome</keyword>